<proteinExistence type="predicted"/>
<dbReference type="EMBL" id="AVOT02096228">
    <property type="protein sequence ID" value="MBW0575426.1"/>
    <property type="molecule type" value="Genomic_DNA"/>
</dbReference>
<accession>A0A9Q3K892</accession>
<evidence type="ECO:0000313" key="3">
    <source>
        <dbReference type="Proteomes" id="UP000765509"/>
    </source>
</evidence>
<evidence type="ECO:0000313" key="2">
    <source>
        <dbReference type="EMBL" id="MBW0575426.1"/>
    </source>
</evidence>
<feature type="region of interest" description="Disordered" evidence="1">
    <location>
        <begin position="1"/>
        <end position="41"/>
    </location>
</feature>
<name>A0A9Q3K892_9BASI</name>
<protein>
    <submittedName>
        <fullName evidence="2">Uncharacterized protein</fullName>
    </submittedName>
</protein>
<gene>
    <name evidence="2" type="ORF">O181_115141</name>
</gene>
<organism evidence="2 3">
    <name type="scientific">Austropuccinia psidii MF-1</name>
    <dbReference type="NCBI Taxonomy" id="1389203"/>
    <lineage>
        <taxon>Eukaryota</taxon>
        <taxon>Fungi</taxon>
        <taxon>Dikarya</taxon>
        <taxon>Basidiomycota</taxon>
        <taxon>Pucciniomycotina</taxon>
        <taxon>Pucciniomycetes</taxon>
        <taxon>Pucciniales</taxon>
        <taxon>Sphaerophragmiaceae</taxon>
        <taxon>Austropuccinia</taxon>
    </lineage>
</organism>
<comment type="caution">
    <text evidence="2">The sequence shown here is derived from an EMBL/GenBank/DDBJ whole genome shotgun (WGS) entry which is preliminary data.</text>
</comment>
<dbReference type="AlphaFoldDB" id="A0A9Q3K892"/>
<feature type="compositionally biased region" description="Polar residues" evidence="1">
    <location>
        <begin position="1"/>
        <end position="18"/>
    </location>
</feature>
<sequence length="202" mass="22575">MPSTRSGTRYNPSRSSQKGYRHAYGRSKSVTEEQGVLPSKRAETVTRSLSGHLQSQPGGLQQCIAAQRVPDPCRSVKNLHEFLPDCEKIPGPSKHLQVTKWMASIDGKEKHDAFNSRMGGNNPPPPKQLPKTAPVASNSNSNVKKQPKAQSKGKGKEPATKPYSQGYRIPKIHQDSMKNVLQMERTMMKLQKKEEARLKYQE</sequence>
<evidence type="ECO:0000256" key="1">
    <source>
        <dbReference type="SAM" id="MobiDB-lite"/>
    </source>
</evidence>
<feature type="compositionally biased region" description="Polar residues" evidence="1">
    <location>
        <begin position="135"/>
        <end position="144"/>
    </location>
</feature>
<dbReference type="Proteomes" id="UP000765509">
    <property type="component" value="Unassembled WGS sequence"/>
</dbReference>
<feature type="region of interest" description="Disordered" evidence="1">
    <location>
        <begin position="103"/>
        <end position="174"/>
    </location>
</feature>
<reference evidence="2" key="1">
    <citation type="submission" date="2021-03" db="EMBL/GenBank/DDBJ databases">
        <title>Draft genome sequence of rust myrtle Austropuccinia psidii MF-1, a brazilian biotype.</title>
        <authorList>
            <person name="Quecine M.C."/>
            <person name="Pachon D.M.R."/>
            <person name="Bonatelli M.L."/>
            <person name="Correr F.H."/>
            <person name="Franceschini L.M."/>
            <person name="Leite T.F."/>
            <person name="Margarido G.R.A."/>
            <person name="Almeida C.A."/>
            <person name="Ferrarezi J.A."/>
            <person name="Labate C.A."/>
        </authorList>
    </citation>
    <scope>NUCLEOTIDE SEQUENCE</scope>
    <source>
        <strain evidence="2">MF-1</strain>
    </source>
</reference>
<dbReference type="OrthoDB" id="43547at2759"/>
<keyword evidence="3" id="KW-1185">Reference proteome</keyword>